<dbReference type="InterPro" id="IPR056413">
    <property type="entry name" value="TPR_CcmH_CycH"/>
</dbReference>
<geneLocation type="plasmid" evidence="7">
    <name>pvf1</name>
</geneLocation>
<feature type="domain" description="Cytochrome c-type biogenesis protein H TPR" evidence="5">
    <location>
        <begin position="66"/>
        <end position="198"/>
    </location>
</feature>
<keyword evidence="3" id="KW-0802">TPR repeat</keyword>
<dbReference type="KEGG" id="vff:VITFI_CDS3466"/>
<dbReference type="OrthoDB" id="9776053at2"/>
<evidence type="ECO:0000256" key="3">
    <source>
        <dbReference type="ARBA" id="ARBA00022803"/>
    </source>
</evidence>
<dbReference type="InterPro" id="IPR051263">
    <property type="entry name" value="C-type_cytochrome_biogenesis"/>
</dbReference>
<evidence type="ECO:0000256" key="1">
    <source>
        <dbReference type="ARBA" id="ARBA00022737"/>
    </source>
</evidence>
<reference evidence="6 7" key="1">
    <citation type="submission" date="2017-07" db="EMBL/GenBank/DDBJ databases">
        <title>Complete Genome Sequence of the cosmetic ferment Vitreoscilla filiformis (ATCC15551).</title>
        <authorList>
            <person name="Contreras S."/>
            <person name="Sagory-Zalkind P."/>
            <person name="Blanquart H."/>
            <person name="Iltis A."/>
            <person name="Morand S.C."/>
        </authorList>
    </citation>
    <scope>NUCLEOTIDE SEQUENCE [LARGE SCALE GENOMIC DNA]</scope>
    <source>
        <strain evidence="6 7">ATCC 15551</strain>
        <plasmid evidence="7">Plasmid pvf1</plasmid>
    </source>
</reference>
<dbReference type="InterPro" id="IPR011990">
    <property type="entry name" value="TPR-like_helical_dom_sf"/>
</dbReference>
<keyword evidence="4" id="KW-0812">Transmembrane</keyword>
<protein>
    <recommendedName>
        <fullName evidence="5">Cytochrome c-type biogenesis protein H TPR domain-containing protein</fullName>
    </recommendedName>
</protein>
<sequence length="230" mass="25138">MNAWLNPPPWLLPFLGSAAALVGIFGASLVWAVGRDGLSERGARWALWLGVPLAVIGLYALLGHPRALNPAERESAATQIEDRVQRLAERLERQPNDPEGWLMLARSLRVTGRTAEAAQAYARVGERATQDVDVLTDWLEARILSAEHHFDDTSVGLLRQAVSLAPQHPKVLMLHGLAALDQGDMALARQAFTRLREQYAVGSPDRQALDGAIARLERGEDPRMAPAPGR</sequence>
<dbReference type="PANTHER" id="PTHR47870">
    <property type="entry name" value="CYTOCHROME C-TYPE BIOGENESIS PROTEIN CCMH"/>
    <property type="match status" value="1"/>
</dbReference>
<feature type="transmembrane region" description="Helical" evidence="4">
    <location>
        <begin position="12"/>
        <end position="33"/>
    </location>
</feature>
<evidence type="ECO:0000256" key="2">
    <source>
        <dbReference type="ARBA" id="ARBA00022748"/>
    </source>
</evidence>
<accession>A0A221KK23</accession>
<keyword evidence="4" id="KW-1133">Transmembrane helix</keyword>
<dbReference type="Pfam" id="PF23914">
    <property type="entry name" value="TPR_CcmH_CycH"/>
    <property type="match status" value="1"/>
</dbReference>
<dbReference type="EMBL" id="CP022424">
    <property type="protein sequence ID" value="ASM79243.1"/>
    <property type="molecule type" value="Genomic_DNA"/>
</dbReference>
<dbReference type="SUPFAM" id="SSF48452">
    <property type="entry name" value="TPR-like"/>
    <property type="match status" value="1"/>
</dbReference>
<dbReference type="PANTHER" id="PTHR47870:SF1">
    <property type="entry name" value="CYTOCHROME C-TYPE BIOGENESIS PROTEIN CCMH"/>
    <property type="match status" value="1"/>
</dbReference>
<dbReference type="GO" id="GO:0017004">
    <property type="term" value="P:cytochrome complex assembly"/>
    <property type="evidence" value="ECO:0007669"/>
    <property type="project" value="UniProtKB-KW"/>
</dbReference>
<keyword evidence="2" id="KW-0201">Cytochrome c-type biogenesis</keyword>
<organism evidence="6 7">
    <name type="scientific">Vitreoscilla filiformis</name>
    <dbReference type="NCBI Taxonomy" id="63"/>
    <lineage>
        <taxon>Bacteria</taxon>
        <taxon>Pseudomonadati</taxon>
        <taxon>Pseudomonadota</taxon>
        <taxon>Betaproteobacteria</taxon>
        <taxon>Neisseriales</taxon>
        <taxon>Neisseriaceae</taxon>
        <taxon>Vitreoscilla</taxon>
    </lineage>
</organism>
<dbReference type="Gene3D" id="1.25.40.10">
    <property type="entry name" value="Tetratricopeptide repeat domain"/>
    <property type="match status" value="1"/>
</dbReference>
<feature type="transmembrane region" description="Helical" evidence="4">
    <location>
        <begin position="45"/>
        <end position="62"/>
    </location>
</feature>
<dbReference type="Proteomes" id="UP000199729">
    <property type="component" value="Plasmid pVF1"/>
</dbReference>
<name>A0A221KK23_VITFI</name>
<proteinExistence type="predicted"/>
<keyword evidence="6" id="KW-0614">Plasmid</keyword>
<keyword evidence="1" id="KW-0677">Repeat</keyword>
<keyword evidence="7" id="KW-1185">Reference proteome</keyword>
<dbReference type="AlphaFoldDB" id="A0A221KK23"/>
<evidence type="ECO:0000313" key="6">
    <source>
        <dbReference type="EMBL" id="ASM79243.1"/>
    </source>
</evidence>
<evidence type="ECO:0000313" key="7">
    <source>
        <dbReference type="Proteomes" id="UP000199729"/>
    </source>
</evidence>
<keyword evidence="4" id="KW-0472">Membrane</keyword>
<dbReference type="RefSeq" id="WP_089418390.1">
    <property type="nucleotide sequence ID" value="NZ_CP022424.1"/>
</dbReference>
<evidence type="ECO:0000259" key="5">
    <source>
        <dbReference type="Pfam" id="PF23914"/>
    </source>
</evidence>
<gene>
    <name evidence="6" type="ORF">VITFI_CDS3466</name>
</gene>
<evidence type="ECO:0000256" key="4">
    <source>
        <dbReference type="SAM" id="Phobius"/>
    </source>
</evidence>